<name>A0A4Q1CBR3_9BACT</name>
<dbReference type="AlphaFoldDB" id="A0A4Q1CBR3"/>
<evidence type="ECO:0000313" key="2">
    <source>
        <dbReference type="EMBL" id="RXK56547.1"/>
    </source>
</evidence>
<reference evidence="2 3" key="1">
    <citation type="submission" date="2019-01" db="EMBL/GenBank/DDBJ databases">
        <title>Lacunisphaera sp. strain TWA-58.</title>
        <authorList>
            <person name="Chen W.-M."/>
        </authorList>
    </citation>
    <scope>NUCLEOTIDE SEQUENCE [LARGE SCALE GENOMIC DNA]</scope>
    <source>
        <strain evidence="2 3">TWA-58</strain>
    </source>
</reference>
<proteinExistence type="predicted"/>
<feature type="domain" description="DUF4240" evidence="1">
    <location>
        <begin position="153"/>
        <end position="278"/>
    </location>
</feature>
<gene>
    <name evidence="2" type="ORF">ESB00_11975</name>
</gene>
<organism evidence="2 3">
    <name type="scientific">Oleiharenicola lentus</name>
    <dbReference type="NCBI Taxonomy" id="2508720"/>
    <lineage>
        <taxon>Bacteria</taxon>
        <taxon>Pseudomonadati</taxon>
        <taxon>Verrucomicrobiota</taxon>
        <taxon>Opitutia</taxon>
        <taxon>Opitutales</taxon>
        <taxon>Opitutaceae</taxon>
        <taxon>Oleiharenicola</taxon>
    </lineage>
</organism>
<evidence type="ECO:0000313" key="3">
    <source>
        <dbReference type="Proteomes" id="UP000290218"/>
    </source>
</evidence>
<dbReference type="RefSeq" id="WP_129047915.1">
    <property type="nucleotide sequence ID" value="NZ_SDHX01000001.1"/>
</dbReference>
<dbReference type="OrthoDB" id="6200718at2"/>
<dbReference type="InterPro" id="IPR025334">
    <property type="entry name" value="DUF4240"/>
</dbReference>
<evidence type="ECO:0000259" key="1">
    <source>
        <dbReference type="Pfam" id="PF14024"/>
    </source>
</evidence>
<dbReference type="Proteomes" id="UP000290218">
    <property type="component" value="Unassembled WGS sequence"/>
</dbReference>
<dbReference type="PROSITE" id="PS51257">
    <property type="entry name" value="PROKAR_LIPOPROTEIN"/>
    <property type="match status" value="1"/>
</dbReference>
<protein>
    <submittedName>
        <fullName evidence="2">DUF4240 domain-containing protein</fullName>
    </submittedName>
</protein>
<dbReference type="EMBL" id="SDHX01000001">
    <property type="protein sequence ID" value="RXK56547.1"/>
    <property type="molecule type" value="Genomic_DNA"/>
</dbReference>
<sequence length="321" mass="35409">MKLPRLACVALSLGLGATAGCMKERSDVVFRPTNKEYPREVQVVDGKAHEVVLLKPATVEEAAGIYADFSKKEVRVPRALIEQPLADHGESRVAPDGVTNFMEFVLPLSRIEIVRLNGDAAEFRTCAIPFGRIVAKTPPRATPEQVAAAKAAMDLDRFWQLIETARIGSGQEADGFRLAIALQTELGKLRAEEILGFQFHLNERMAECSRWDLWAVAYIVNGGASDDGFGYFCGWLISQGRAYHEAALKGPVRAADRAVRHQQNENEQIFYSAMQAYQAKTGAAMPQVPYSGPTSPIGKPWKEEDLPKLYPELTKRFNSGS</sequence>
<comment type="caution">
    <text evidence="2">The sequence shown here is derived from an EMBL/GenBank/DDBJ whole genome shotgun (WGS) entry which is preliminary data.</text>
</comment>
<dbReference type="Pfam" id="PF14024">
    <property type="entry name" value="DUF4240"/>
    <property type="match status" value="1"/>
</dbReference>
<accession>A0A4Q1CBR3</accession>
<keyword evidence="3" id="KW-1185">Reference proteome</keyword>